<organism evidence="1 2">
    <name type="scientific">Siminovitchia terrae</name>
    <name type="common">Bacillus terrae</name>
    <dbReference type="NCBI Taxonomy" id="1914933"/>
    <lineage>
        <taxon>Bacteria</taxon>
        <taxon>Bacillati</taxon>
        <taxon>Bacillota</taxon>
        <taxon>Bacilli</taxon>
        <taxon>Bacillales</taxon>
        <taxon>Bacillaceae</taxon>
        <taxon>Siminovitchia</taxon>
    </lineage>
</organism>
<name>A0ABQ4KVK4_SIMTE</name>
<comment type="caution">
    <text evidence="1">The sequence shown here is derived from an EMBL/GenBank/DDBJ whole genome shotgun (WGS) entry which is preliminary data.</text>
</comment>
<accession>A0ABQ4KVK4</accession>
<evidence type="ECO:0000313" key="1">
    <source>
        <dbReference type="EMBL" id="GIN95727.1"/>
    </source>
</evidence>
<proteinExistence type="predicted"/>
<keyword evidence="2" id="KW-1185">Reference proteome</keyword>
<dbReference type="EMBL" id="BORJ01000003">
    <property type="protein sequence ID" value="GIN95727.1"/>
    <property type="molecule type" value="Genomic_DNA"/>
</dbReference>
<dbReference type="Proteomes" id="UP000680670">
    <property type="component" value="Unassembled WGS sequence"/>
</dbReference>
<sequence>MIDFAEEERERIQDEYKEELGEVIYIENLLIVNTTNQLKDSKRSLRD</sequence>
<reference evidence="1 2" key="1">
    <citation type="submission" date="2021-03" db="EMBL/GenBank/DDBJ databases">
        <title>Antimicrobial resistance genes in bacteria isolated from Japanese honey, and their potential for conferring macrolide and lincosamide resistance in the American foulbrood pathogen Paenibacillus larvae.</title>
        <authorList>
            <person name="Okamoto M."/>
            <person name="Kumagai M."/>
            <person name="Kanamori H."/>
            <person name="Takamatsu D."/>
        </authorList>
    </citation>
    <scope>NUCLEOTIDE SEQUENCE [LARGE SCALE GENOMIC DNA]</scope>
    <source>
        <strain evidence="1 2">J6TS1</strain>
    </source>
</reference>
<protein>
    <submittedName>
        <fullName evidence="1">Uncharacterized protein</fullName>
    </submittedName>
</protein>
<evidence type="ECO:0000313" key="2">
    <source>
        <dbReference type="Proteomes" id="UP000680670"/>
    </source>
</evidence>
<gene>
    <name evidence="1" type="ORF">J6TS1_15970</name>
</gene>